<feature type="region of interest" description="Disordered" evidence="3">
    <location>
        <begin position="300"/>
        <end position="319"/>
    </location>
</feature>
<feature type="region of interest" description="Disordered" evidence="3">
    <location>
        <begin position="406"/>
        <end position="450"/>
    </location>
</feature>
<dbReference type="InterPro" id="IPR001849">
    <property type="entry name" value="PH_domain"/>
</dbReference>
<dbReference type="GO" id="GO:0016887">
    <property type="term" value="F:ATP hydrolysis activity"/>
    <property type="evidence" value="ECO:0007669"/>
    <property type="project" value="InterPro"/>
</dbReference>
<evidence type="ECO:0000313" key="7">
    <source>
        <dbReference type="Proteomes" id="UP001438707"/>
    </source>
</evidence>
<feature type="domain" description="AAA+ ATPase" evidence="5">
    <location>
        <begin position="529"/>
        <end position="672"/>
    </location>
</feature>
<dbReference type="PANTHER" id="PTHR23077">
    <property type="entry name" value="AAA-FAMILY ATPASE"/>
    <property type="match status" value="1"/>
</dbReference>
<dbReference type="Pfam" id="PF00004">
    <property type="entry name" value="AAA"/>
    <property type="match status" value="2"/>
</dbReference>
<dbReference type="FunFam" id="3.40.50.300:FF:000061">
    <property type="entry name" value="ATPase family, AAA domain-containing 2"/>
    <property type="match status" value="1"/>
</dbReference>
<proteinExistence type="predicted"/>
<dbReference type="Gene3D" id="2.30.29.30">
    <property type="entry name" value="Pleckstrin-homology domain (PH domain)/Phosphotyrosine-binding domain (PTB)"/>
    <property type="match status" value="1"/>
</dbReference>
<dbReference type="Gene3D" id="1.10.8.60">
    <property type="match status" value="2"/>
</dbReference>
<dbReference type="SMART" id="SM00382">
    <property type="entry name" value="AAA"/>
    <property type="match status" value="2"/>
</dbReference>
<dbReference type="InterPro" id="IPR011993">
    <property type="entry name" value="PH-like_dom_sf"/>
</dbReference>
<feature type="domain" description="PH" evidence="4">
    <location>
        <begin position="775"/>
        <end position="907"/>
    </location>
</feature>
<gene>
    <name evidence="6" type="ORF">WJX74_006256</name>
</gene>
<dbReference type="AlphaFoldDB" id="A0AAW1SGI5"/>
<dbReference type="InterPro" id="IPR003593">
    <property type="entry name" value="AAA+_ATPase"/>
</dbReference>
<evidence type="ECO:0000259" key="5">
    <source>
        <dbReference type="SMART" id="SM00382"/>
    </source>
</evidence>
<comment type="caution">
    <text evidence="6">The sequence shown here is derived from an EMBL/GenBank/DDBJ whole genome shotgun (WGS) entry which is preliminary data.</text>
</comment>
<dbReference type="InterPro" id="IPR003959">
    <property type="entry name" value="ATPase_AAA_core"/>
</dbReference>
<dbReference type="InterPro" id="IPR027417">
    <property type="entry name" value="P-loop_NTPase"/>
</dbReference>
<dbReference type="SUPFAM" id="SSF52540">
    <property type="entry name" value="P-loop containing nucleoside triphosphate hydrolases"/>
    <property type="match status" value="2"/>
</dbReference>
<dbReference type="InterPro" id="IPR050168">
    <property type="entry name" value="AAA_ATPase_domain"/>
</dbReference>
<dbReference type="FunFam" id="3.40.50.300:FF:001107">
    <property type="entry name" value="Cell division control protein 48-B-like protein"/>
    <property type="match status" value="1"/>
</dbReference>
<keyword evidence="7" id="KW-1185">Reference proteome</keyword>
<evidence type="ECO:0000313" key="6">
    <source>
        <dbReference type="EMBL" id="KAK9844746.1"/>
    </source>
</evidence>
<feature type="compositionally biased region" description="Low complexity" evidence="3">
    <location>
        <begin position="1129"/>
        <end position="1151"/>
    </location>
</feature>
<feature type="region of interest" description="Disordered" evidence="3">
    <location>
        <begin position="329"/>
        <end position="375"/>
    </location>
</feature>
<sequence>MTGSGKRALEAEFSRLRVNSEGPAAVSAQHSPIQQQPRPSSPTPALIPQLAGLKTEVAALRELIEWPLKYATEAQQLGVRWPRGLLLHGPPGCGKSLAVQAVAAELQADLREVSASSVFGAYIGQSEKKLREVFEAAMEQAKLPGVQPIVLFLDELDALCPQRDASRPHEARVVAQLLTLLDSIQADADVAARLSVVAATNRPHSIDAALRRPGRFDRELAVSTPGPEERASILQMHTAFAPLSPQVNLQRIAAACQGFSGADLAALAREAAMAAIADAAGPMLSGHRLGLRAQDAAAQSLPAGPMDAEAQGSITSNSAAASRTSSANICSGSVASSSDPHGPTGSAQNKGHQQTDCLNPSDPERPSGTHDIGAGTACSGRAADAAGLYASQQGAASLRDAACQEPSSAAASSSTASSGHSGAAAEPSHDLGGPHSSPAASLPSEADQGRGNVAAPLAQDAALRPISAADFEVAMQRIGPSITRDFTVELTPVSWKDIGGLEDVKQRLQQAIVWPLEHSDSFHRLGLSACRGVLLYGPPGCCKTTLARAAATASKATFLTLSGAQLWSMYVGEGEALLRATFRRARLAAPAILFLDEIDALAGKREGGAGNGSRGAGDVGTRLLSTLLTEMDGLEHATGVQVLAATNRPRAVDAALLRPGRLDTLLFVPPPDQQGRLQALRIHSHAMPLHPDVSLELLAEETRYFTGAELEGLCREAALSALREDLQGARQVAAKHFASVKHSMKPGLNPLSLQSYASFRRYSLQVRQLVMSEGLGRKSWLWRRELLDEGTWQRAWVVLDPAGCILTVFLNEAQDDCHSGSLLLADTSVQEVTLSRKFRTETQTHSQGILLRTLSPDVDRRAVWPRSLESERPRGGSHSKRSMVFVANDLSAHSEWLQTLISRSAAAPAPENRFRTRDFGTDFHEPAFFNQLVDLTDSSSDDSRSCHAALLGHAGVRELIKVLRDSRLKIQQGMNDSVSTPRESLAISRDAIIDLHALLKIMDGATSIQPSASDWGHGGLAGNNSDRWAWRRGQQWLRSFLDFIAGVERLMEGLLGLQPGPTRGDWYSKGHRLINALTQIEEGMVQGEFRELPSIKVVVAPCNLPAALQPPPPPPLPLHPVRSSLRVPGRGSSALSSDGSTDGTSQDDTPTLVNGSFKRRYCPLRSQLPYNAYWAKKIAI</sequence>
<dbReference type="FunFam" id="1.10.8.60:FF:000038">
    <property type="entry name" value="spermatogenesis-associated protein 5-like protein 1"/>
    <property type="match status" value="1"/>
</dbReference>
<dbReference type="InterPro" id="IPR003960">
    <property type="entry name" value="ATPase_AAA_CS"/>
</dbReference>
<evidence type="ECO:0000256" key="3">
    <source>
        <dbReference type="SAM" id="MobiDB-lite"/>
    </source>
</evidence>
<feature type="compositionally biased region" description="Low complexity" evidence="3">
    <location>
        <begin position="406"/>
        <end position="426"/>
    </location>
</feature>
<accession>A0AAW1SGI5</accession>
<evidence type="ECO:0000256" key="1">
    <source>
        <dbReference type="ARBA" id="ARBA00022741"/>
    </source>
</evidence>
<dbReference type="SUPFAM" id="SSF50729">
    <property type="entry name" value="PH domain-like"/>
    <property type="match status" value="1"/>
</dbReference>
<evidence type="ECO:0000256" key="2">
    <source>
        <dbReference type="ARBA" id="ARBA00022840"/>
    </source>
</evidence>
<dbReference type="InterPro" id="IPR041569">
    <property type="entry name" value="AAA_lid_3"/>
</dbReference>
<feature type="region of interest" description="Disordered" evidence="3">
    <location>
        <begin position="20"/>
        <end position="46"/>
    </location>
</feature>
<keyword evidence="1" id="KW-0547">Nucleotide-binding</keyword>
<name>A0AAW1SGI5_9CHLO</name>
<keyword evidence="2" id="KW-0067">ATP-binding</keyword>
<dbReference type="GO" id="GO:0005524">
    <property type="term" value="F:ATP binding"/>
    <property type="evidence" value="ECO:0007669"/>
    <property type="project" value="UniProtKB-KW"/>
</dbReference>
<dbReference type="PROSITE" id="PS00674">
    <property type="entry name" value="AAA"/>
    <property type="match status" value="2"/>
</dbReference>
<feature type="compositionally biased region" description="Polar residues" evidence="3">
    <location>
        <begin position="330"/>
        <end position="358"/>
    </location>
</feature>
<dbReference type="EMBL" id="JALJOS010000001">
    <property type="protein sequence ID" value="KAK9844746.1"/>
    <property type="molecule type" value="Genomic_DNA"/>
</dbReference>
<feature type="region of interest" description="Disordered" evidence="3">
    <location>
        <begin position="1110"/>
        <end position="1154"/>
    </location>
</feature>
<evidence type="ECO:0000259" key="4">
    <source>
        <dbReference type="SMART" id="SM00233"/>
    </source>
</evidence>
<dbReference type="Proteomes" id="UP001438707">
    <property type="component" value="Unassembled WGS sequence"/>
</dbReference>
<organism evidence="6 7">
    <name type="scientific">Apatococcus lobatus</name>
    <dbReference type="NCBI Taxonomy" id="904363"/>
    <lineage>
        <taxon>Eukaryota</taxon>
        <taxon>Viridiplantae</taxon>
        <taxon>Chlorophyta</taxon>
        <taxon>core chlorophytes</taxon>
        <taxon>Trebouxiophyceae</taxon>
        <taxon>Chlorellales</taxon>
        <taxon>Chlorellaceae</taxon>
        <taxon>Apatococcus</taxon>
    </lineage>
</organism>
<dbReference type="Pfam" id="PF17862">
    <property type="entry name" value="AAA_lid_3"/>
    <property type="match status" value="2"/>
</dbReference>
<dbReference type="PANTHER" id="PTHR23077:SF117">
    <property type="entry name" value="AAA+ ATPASE DOMAIN-CONTAINING PROTEIN"/>
    <property type="match status" value="1"/>
</dbReference>
<dbReference type="SMART" id="SM00233">
    <property type="entry name" value="PH"/>
    <property type="match status" value="1"/>
</dbReference>
<dbReference type="Gene3D" id="3.40.50.300">
    <property type="entry name" value="P-loop containing nucleotide triphosphate hydrolases"/>
    <property type="match status" value="2"/>
</dbReference>
<protein>
    <submittedName>
        <fullName evidence="6">Uncharacterized protein</fullName>
    </submittedName>
</protein>
<feature type="domain" description="AAA+ ATPase" evidence="5">
    <location>
        <begin position="81"/>
        <end position="226"/>
    </location>
</feature>
<reference evidence="6 7" key="1">
    <citation type="journal article" date="2024" name="Nat. Commun.">
        <title>Phylogenomics reveals the evolutionary origins of lichenization in chlorophyte algae.</title>
        <authorList>
            <person name="Puginier C."/>
            <person name="Libourel C."/>
            <person name="Otte J."/>
            <person name="Skaloud P."/>
            <person name="Haon M."/>
            <person name="Grisel S."/>
            <person name="Petersen M."/>
            <person name="Berrin J.G."/>
            <person name="Delaux P.M."/>
            <person name="Dal Grande F."/>
            <person name="Keller J."/>
        </authorList>
    </citation>
    <scope>NUCLEOTIDE SEQUENCE [LARGE SCALE GENOMIC DNA]</scope>
    <source>
        <strain evidence="6 7">SAG 2145</strain>
    </source>
</reference>